<dbReference type="OrthoDB" id="9811471at2"/>
<protein>
    <submittedName>
        <fullName evidence="2">Glutamyl-tRNA(Gln) amidotransferase subunit A</fullName>
        <ecNumber evidence="2">6.3.5.-</ecNumber>
    </submittedName>
</protein>
<dbReference type="EMBL" id="CP036433">
    <property type="protein sequence ID" value="QDU95223.1"/>
    <property type="molecule type" value="Genomic_DNA"/>
</dbReference>
<dbReference type="SUPFAM" id="SSF75304">
    <property type="entry name" value="Amidase signature (AS) enzymes"/>
    <property type="match status" value="1"/>
</dbReference>
<dbReference type="PANTHER" id="PTHR11895">
    <property type="entry name" value="TRANSAMIDASE"/>
    <property type="match status" value="1"/>
</dbReference>
<sequence>MQAPESKPPLDRRQWLALLASAGLGTVVFQRAVASAAERGPITATMIEQAEWIAGLELSPEQRDSLVARIERAQGHIEVLREIELDYDVPPALLFDPEPGHPPDCEPFDRKVQTISQAPVELPLEEDELAFLPVSQLAGLLREKKVSSVELTKLYLRRLQKFDPVLYCVVSLTEELALRQAAAADKEIAAGRYRGPLHGIPWGAKDLISYPGYKTTWGAAPFQEQRLQTKATVAQRLDDAGAVLAAKLSMGALAWGDRWFGGMTRNPWFPDQGSNGSSAGSASATVAGLVGFSLGSETLGSIVSPSKRCGASGLRPTFGRVSRYGCMSLSWSMDKLGPICRSIEDCALVFAAIAGRDGRDGTVVDRPFAWPPERKVSTLTVGYQPSDTAPEDRPELQVLRDLGVKLKPIELPGPYPAWASSLILNVEAATVFDPLTRQKSEDIGLWPNVLRQGQMVPAVEYLRANRVRTLLMQQMKELMKGVDAYIDLDGDDLAITNLTGHPSAVLPNGFIGQGDAVLPQSIVFTGQLYGESDLLALAHAYQKATGFHLRHPSLKTAQETPPAP</sequence>
<reference evidence="2 3" key="1">
    <citation type="submission" date="2019-02" db="EMBL/GenBank/DDBJ databases">
        <title>Deep-cultivation of Planctomycetes and their phenomic and genomic characterization uncovers novel biology.</title>
        <authorList>
            <person name="Wiegand S."/>
            <person name="Jogler M."/>
            <person name="Boedeker C."/>
            <person name="Pinto D."/>
            <person name="Vollmers J."/>
            <person name="Rivas-Marin E."/>
            <person name="Kohn T."/>
            <person name="Peeters S.H."/>
            <person name="Heuer A."/>
            <person name="Rast P."/>
            <person name="Oberbeckmann S."/>
            <person name="Bunk B."/>
            <person name="Jeske O."/>
            <person name="Meyerdierks A."/>
            <person name="Storesund J.E."/>
            <person name="Kallscheuer N."/>
            <person name="Luecker S."/>
            <person name="Lage O.M."/>
            <person name="Pohl T."/>
            <person name="Merkel B.J."/>
            <person name="Hornburger P."/>
            <person name="Mueller R.-W."/>
            <person name="Bruemmer F."/>
            <person name="Labrenz M."/>
            <person name="Spormann A.M."/>
            <person name="Op den Camp H."/>
            <person name="Overmann J."/>
            <person name="Amann R."/>
            <person name="Jetten M.S.M."/>
            <person name="Mascher T."/>
            <person name="Medema M.H."/>
            <person name="Devos D.P."/>
            <person name="Kaster A.-K."/>
            <person name="Ovreas L."/>
            <person name="Rohde M."/>
            <person name="Galperin M.Y."/>
            <person name="Jogler C."/>
        </authorList>
    </citation>
    <scope>NUCLEOTIDE SEQUENCE [LARGE SCALE GENOMIC DNA]</scope>
    <source>
        <strain evidence="2 3">Pla85_3_4</strain>
    </source>
</reference>
<dbReference type="RefSeq" id="WP_145053990.1">
    <property type="nucleotide sequence ID" value="NZ_CP036433.1"/>
</dbReference>
<dbReference type="InterPro" id="IPR000120">
    <property type="entry name" value="Amidase"/>
</dbReference>
<dbReference type="GO" id="GO:0016740">
    <property type="term" value="F:transferase activity"/>
    <property type="evidence" value="ECO:0007669"/>
    <property type="project" value="UniProtKB-KW"/>
</dbReference>
<dbReference type="InterPro" id="IPR036928">
    <property type="entry name" value="AS_sf"/>
</dbReference>
<dbReference type="Gene3D" id="3.90.1300.10">
    <property type="entry name" value="Amidase signature (AS) domain"/>
    <property type="match status" value="1"/>
</dbReference>
<organism evidence="2 3">
    <name type="scientific">Lignipirellula cremea</name>
    <dbReference type="NCBI Taxonomy" id="2528010"/>
    <lineage>
        <taxon>Bacteria</taxon>
        <taxon>Pseudomonadati</taxon>
        <taxon>Planctomycetota</taxon>
        <taxon>Planctomycetia</taxon>
        <taxon>Pirellulales</taxon>
        <taxon>Pirellulaceae</taxon>
        <taxon>Lignipirellula</taxon>
    </lineage>
</organism>
<evidence type="ECO:0000313" key="2">
    <source>
        <dbReference type="EMBL" id="QDU95223.1"/>
    </source>
</evidence>
<dbReference type="PROSITE" id="PS51318">
    <property type="entry name" value="TAT"/>
    <property type="match status" value="1"/>
</dbReference>
<dbReference type="PANTHER" id="PTHR11895:SF73">
    <property type="entry name" value="AMIDASE FAMILY PROTEIN"/>
    <property type="match status" value="1"/>
</dbReference>
<dbReference type="EC" id="6.3.5.-" evidence="2"/>
<name>A0A518DTR1_9BACT</name>
<feature type="domain" description="Amidase" evidence="1">
    <location>
        <begin position="150"/>
        <end position="486"/>
    </location>
</feature>
<keyword evidence="3" id="KW-1185">Reference proteome</keyword>
<dbReference type="Proteomes" id="UP000317648">
    <property type="component" value="Chromosome"/>
</dbReference>
<keyword evidence="2" id="KW-0436">Ligase</keyword>
<dbReference type="GO" id="GO:0050567">
    <property type="term" value="F:glutaminyl-tRNA synthase (glutamine-hydrolyzing) activity"/>
    <property type="evidence" value="ECO:0007669"/>
    <property type="project" value="TreeGrafter"/>
</dbReference>
<accession>A0A518DTR1</accession>
<dbReference type="KEGG" id="lcre:Pla8534_30380"/>
<dbReference type="InterPro" id="IPR006311">
    <property type="entry name" value="TAT_signal"/>
</dbReference>
<evidence type="ECO:0000313" key="3">
    <source>
        <dbReference type="Proteomes" id="UP000317648"/>
    </source>
</evidence>
<gene>
    <name evidence="2" type="primary">gatA_1</name>
    <name evidence="2" type="ORF">Pla8534_30380</name>
</gene>
<proteinExistence type="predicted"/>
<dbReference type="AlphaFoldDB" id="A0A518DTR1"/>
<dbReference type="InterPro" id="IPR023631">
    <property type="entry name" value="Amidase_dom"/>
</dbReference>
<keyword evidence="2" id="KW-0808">Transferase</keyword>
<evidence type="ECO:0000259" key="1">
    <source>
        <dbReference type="Pfam" id="PF01425"/>
    </source>
</evidence>
<dbReference type="Pfam" id="PF01425">
    <property type="entry name" value="Amidase"/>
    <property type="match status" value="1"/>
</dbReference>